<evidence type="ECO:0000313" key="3">
    <source>
        <dbReference type="Proteomes" id="UP001501237"/>
    </source>
</evidence>
<keyword evidence="1" id="KW-0472">Membrane</keyword>
<keyword evidence="1" id="KW-0812">Transmembrane</keyword>
<protein>
    <recommendedName>
        <fullName evidence="4">DUF2834 domain-containing protein</fullName>
    </recommendedName>
</protein>
<keyword evidence="1" id="KW-1133">Transmembrane helix</keyword>
<dbReference type="Pfam" id="PF11196">
    <property type="entry name" value="DUF2834"/>
    <property type="match status" value="1"/>
</dbReference>
<organism evidence="2 3">
    <name type="scientific">Actinocorallia longicatena</name>
    <dbReference type="NCBI Taxonomy" id="111803"/>
    <lineage>
        <taxon>Bacteria</taxon>
        <taxon>Bacillati</taxon>
        <taxon>Actinomycetota</taxon>
        <taxon>Actinomycetes</taxon>
        <taxon>Streptosporangiales</taxon>
        <taxon>Thermomonosporaceae</taxon>
        <taxon>Actinocorallia</taxon>
    </lineage>
</organism>
<accession>A0ABP6QDW2</accession>
<name>A0ABP6QDW2_9ACTN</name>
<dbReference type="Proteomes" id="UP001501237">
    <property type="component" value="Unassembled WGS sequence"/>
</dbReference>
<evidence type="ECO:0000313" key="2">
    <source>
        <dbReference type="EMBL" id="GAA3216820.1"/>
    </source>
</evidence>
<comment type="caution">
    <text evidence="2">The sequence shown here is derived from an EMBL/GenBank/DDBJ whole genome shotgun (WGS) entry which is preliminary data.</text>
</comment>
<evidence type="ECO:0000256" key="1">
    <source>
        <dbReference type="SAM" id="Phobius"/>
    </source>
</evidence>
<keyword evidence="3" id="KW-1185">Reference proteome</keyword>
<dbReference type="EMBL" id="BAAAUV010000008">
    <property type="protein sequence ID" value="GAA3216820.1"/>
    <property type="molecule type" value="Genomic_DNA"/>
</dbReference>
<proteinExistence type="predicted"/>
<dbReference type="InterPro" id="IPR021362">
    <property type="entry name" value="DUF2834"/>
</dbReference>
<gene>
    <name evidence="2" type="ORF">GCM10010468_39200</name>
</gene>
<feature type="transmembrane region" description="Helical" evidence="1">
    <location>
        <begin position="62"/>
        <end position="81"/>
    </location>
</feature>
<feature type="transmembrane region" description="Helical" evidence="1">
    <location>
        <begin position="20"/>
        <end position="42"/>
    </location>
</feature>
<evidence type="ECO:0008006" key="4">
    <source>
        <dbReference type="Google" id="ProtNLM"/>
    </source>
</evidence>
<sequence>MASPPPSEAVMTKQDRVLCVLYLAVAAGALVATWSQNIRFFLRDGDGGLWGFIEACYANPAAASITNDVIFVLLAAWILMWVESRRLKIPHLWAYYLLSLGIAISVTFPVFLYARQRRLAVLRATAPEPAA</sequence>
<reference evidence="3" key="1">
    <citation type="journal article" date="2019" name="Int. J. Syst. Evol. Microbiol.">
        <title>The Global Catalogue of Microorganisms (GCM) 10K type strain sequencing project: providing services to taxonomists for standard genome sequencing and annotation.</title>
        <authorList>
            <consortium name="The Broad Institute Genomics Platform"/>
            <consortium name="The Broad Institute Genome Sequencing Center for Infectious Disease"/>
            <person name="Wu L."/>
            <person name="Ma J."/>
        </authorList>
    </citation>
    <scope>NUCLEOTIDE SEQUENCE [LARGE SCALE GENOMIC DNA]</scope>
    <source>
        <strain evidence="3">JCM 9377</strain>
    </source>
</reference>
<feature type="transmembrane region" description="Helical" evidence="1">
    <location>
        <begin position="93"/>
        <end position="114"/>
    </location>
</feature>